<dbReference type="AlphaFoldDB" id="A0A437K2Y7"/>
<name>A0A437K2Y7_9BACI</name>
<comment type="caution">
    <text evidence="2">The sequence shown here is derived from an EMBL/GenBank/DDBJ whole genome shotgun (WGS) entry which is preliminary data.</text>
</comment>
<reference evidence="2 3" key="1">
    <citation type="submission" date="2019-01" db="EMBL/GenBank/DDBJ databases">
        <title>Bacillus sp. M5HDSG1-1, whole genome shotgun sequence.</title>
        <authorList>
            <person name="Tuo L."/>
        </authorList>
    </citation>
    <scope>NUCLEOTIDE SEQUENCE [LARGE SCALE GENOMIC DNA]</scope>
    <source>
        <strain evidence="2 3">M5HDSG1-1</strain>
    </source>
</reference>
<proteinExistence type="predicted"/>
<gene>
    <name evidence="2" type="ORF">EM808_27605</name>
</gene>
<evidence type="ECO:0000313" key="3">
    <source>
        <dbReference type="Proteomes" id="UP000288024"/>
    </source>
</evidence>
<sequence>MGYSYIEFLKDLKMGREIHFSYKEENYYIGELNFWRFNDEASEIEGEDSNDLLCEDMDYHANFKCDIHDDPFECPDKVIIYDKQDNDYGLVIHDGGSSSISINFCPWCSTKL</sequence>
<feature type="domain" description="DUF6980" evidence="1">
    <location>
        <begin position="54"/>
        <end position="112"/>
    </location>
</feature>
<dbReference type="Pfam" id="PF22400">
    <property type="entry name" value="DUF6980"/>
    <property type="match status" value="1"/>
</dbReference>
<dbReference type="RefSeq" id="WP_127742915.1">
    <property type="nucleotide sequence ID" value="NZ_CP196005.1"/>
</dbReference>
<dbReference type="InterPro" id="IPR053918">
    <property type="entry name" value="DUF6980"/>
</dbReference>
<keyword evidence="3" id="KW-1185">Reference proteome</keyword>
<accession>A0A437K2Y7</accession>
<dbReference type="Proteomes" id="UP000288024">
    <property type="component" value="Unassembled WGS sequence"/>
</dbReference>
<dbReference type="EMBL" id="RZTZ01000030">
    <property type="protein sequence ID" value="RVT56403.1"/>
    <property type="molecule type" value="Genomic_DNA"/>
</dbReference>
<organism evidence="2 3">
    <name type="scientific">Niallia taxi</name>
    <dbReference type="NCBI Taxonomy" id="2499688"/>
    <lineage>
        <taxon>Bacteria</taxon>
        <taxon>Bacillati</taxon>
        <taxon>Bacillota</taxon>
        <taxon>Bacilli</taxon>
        <taxon>Bacillales</taxon>
        <taxon>Bacillaceae</taxon>
        <taxon>Niallia</taxon>
    </lineage>
</organism>
<dbReference type="GeneID" id="87620483"/>
<protein>
    <recommendedName>
        <fullName evidence="1">DUF6980 domain-containing protein</fullName>
    </recommendedName>
</protein>
<evidence type="ECO:0000259" key="1">
    <source>
        <dbReference type="Pfam" id="PF22400"/>
    </source>
</evidence>
<evidence type="ECO:0000313" key="2">
    <source>
        <dbReference type="EMBL" id="RVT56403.1"/>
    </source>
</evidence>